<dbReference type="PANTHER" id="PTHR46865">
    <property type="entry name" value="OXIDOREDUCTASE-RELATED"/>
    <property type="match status" value="1"/>
</dbReference>
<gene>
    <name evidence="2" type="ORF">BCF44_11667</name>
</gene>
<evidence type="ECO:0000313" key="3">
    <source>
        <dbReference type="Proteomes" id="UP000256269"/>
    </source>
</evidence>
<name>A0A3E0H058_9PSEU</name>
<dbReference type="Gene3D" id="3.30.9.10">
    <property type="entry name" value="D-Amino Acid Oxidase, subunit A, domain 2"/>
    <property type="match status" value="1"/>
</dbReference>
<comment type="caution">
    <text evidence="2">The sequence shown here is derived from an EMBL/GenBank/DDBJ whole genome shotgun (WGS) entry which is preliminary data.</text>
</comment>
<evidence type="ECO:0000313" key="2">
    <source>
        <dbReference type="EMBL" id="REH36198.1"/>
    </source>
</evidence>
<dbReference type="Pfam" id="PF01494">
    <property type="entry name" value="FAD_binding_3"/>
    <property type="match status" value="1"/>
</dbReference>
<dbReference type="PANTHER" id="PTHR46865:SF2">
    <property type="entry name" value="MONOOXYGENASE"/>
    <property type="match status" value="1"/>
</dbReference>
<reference evidence="2 3" key="1">
    <citation type="submission" date="2018-08" db="EMBL/GenBank/DDBJ databases">
        <title>Genomic Encyclopedia of Archaeal and Bacterial Type Strains, Phase II (KMG-II): from individual species to whole genera.</title>
        <authorList>
            <person name="Goeker M."/>
        </authorList>
    </citation>
    <scope>NUCLEOTIDE SEQUENCE [LARGE SCALE GENOMIC DNA]</scope>
    <source>
        <strain evidence="2 3">DSM 45791</strain>
    </source>
</reference>
<sequence>MSGTKVLVAGASIAGPALAHWLRRRGAEVTVVERAPELRPGGQAVDARGVTKDVIQRMGLDAAVRAARTKTAGAHTVDVDGNVLETFSAEDDGGDGYISEIEILRGDLSQVLYDDTRDGVEYVFGDRIAELTQDAGGVDVTFAGGGRRRFDLVIGADGLHSATREMVFGPREQFVRHLGLVLAFYSVPNEFELDRWVIDYQDQVSGRSAGLRPIPDATRAMAMFSFPAADFDVDHRDVEAQKRLLRERMDGFGWLTPRILAHLDDAPDFYLDQVAQVVMDRWSSGRVGLIGDAAFSSSPMSGQGTGLALIGAYLLAGELAAAGWDAEVGFAAYEARMRSFVEANQEIGRLHVQSREAPGPDAEPSPEPDMEALMALVERALNGVELPDYAGLPDSGATA</sequence>
<dbReference type="InterPro" id="IPR002938">
    <property type="entry name" value="FAD-bd"/>
</dbReference>
<dbReference type="Proteomes" id="UP000256269">
    <property type="component" value="Unassembled WGS sequence"/>
</dbReference>
<dbReference type="EMBL" id="QUNO01000016">
    <property type="protein sequence ID" value="REH36198.1"/>
    <property type="molecule type" value="Genomic_DNA"/>
</dbReference>
<evidence type="ECO:0000259" key="1">
    <source>
        <dbReference type="Pfam" id="PF01494"/>
    </source>
</evidence>
<proteinExistence type="predicted"/>
<dbReference type="InterPro" id="IPR036188">
    <property type="entry name" value="FAD/NAD-bd_sf"/>
</dbReference>
<feature type="domain" description="FAD-binding" evidence="1">
    <location>
        <begin position="4"/>
        <end position="343"/>
    </location>
</feature>
<dbReference type="GO" id="GO:0071949">
    <property type="term" value="F:FAD binding"/>
    <property type="evidence" value="ECO:0007669"/>
    <property type="project" value="InterPro"/>
</dbReference>
<keyword evidence="3" id="KW-1185">Reference proteome</keyword>
<dbReference type="Gene3D" id="3.50.50.60">
    <property type="entry name" value="FAD/NAD(P)-binding domain"/>
    <property type="match status" value="1"/>
</dbReference>
<dbReference type="RefSeq" id="WP_211353418.1">
    <property type="nucleotide sequence ID" value="NZ_CP144375.1"/>
</dbReference>
<organism evidence="2 3">
    <name type="scientific">Kutzneria buriramensis</name>
    <dbReference type="NCBI Taxonomy" id="1045776"/>
    <lineage>
        <taxon>Bacteria</taxon>
        <taxon>Bacillati</taxon>
        <taxon>Actinomycetota</taxon>
        <taxon>Actinomycetes</taxon>
        <taxon>Pseudonocardiales</taxon>
        <taxon>Pseudonocardiaceae</taxon>
        <taxon>Kutzneria</taxon>
    </lineage>
</organism>
<dbReference type="SUPFAM" id="SSF51905">
    <property type="entry name" value="FAD/NAD(P)-binding domain"/>
    <property type="match status" value="1"/>
</dbReference>
<dbReference type="AlphaFoldDB" id="A0A3E0H058"/>
<dbReference type="InterPro" id="IPR051704">
    <property type="entry name" value="FAD_aromatic-hydroxylase"/>
</dbReference>
<protein>
    <submittedName>
        <fullName evidence="2">2-polyprenyl-6-methoxyphenol hydroxylase-like FAD-dependent oxidoreductase</fullName>
    </submittedName>
</protein>
<accession>A0A3E0H058</accession>
<dbReference type="PRINTS" id="PR00420">
    <property type="entry name" value="RNGMNOXGNASE"/>
</dbReference>